<dbReference type="InterPro" id="IPR041657">
    <property type="entry name" value="HTH_17"/>
</dbReference>
<evidence type="ECO:0000259" key="1">
    <source>
        <dbReference type="Pfam" id="PF12728"/>
    </source>
</evidence>
<keyword evidence="3" id="KW-1185">Reference proteome</keyword>
<name>A0ABN6M9Y5_9ACTN</name>
<protein>
    <recommendedName>
        <fullName evidence="1">Helix-turn-helix domain-containing protein</fullName>
    </recommendedName>
</protein>
<dbReference type="PROSITE" id="PS51257">
    <property type="entry name" value="PROKAR_LIPOPROTEIN"/>
    <property type="match status" value="1"/>
</dbReference>
<dbReference type="RefSeq" id="WP_244411363.1">
    <property type="nucleotide sequence ID" value="NZ_AP025564.1"/>
</dbReference>
<proteinExistence type="predicted"/>
<feature type="domain" description="Helix-turn-helix" evidence="1">
    <location>
        <begin position="14"/>
        <end position="59"/>
    </location>
</feature>
<evidence type="ECO:0000313" key="2">
    <source>
        <dbReference type="EMBL" id="BDE94836.1"/>
    </source>
</evidence>
<dbReference type="EMBL" id="AP025564">
    <property type="protein sequence ID" value="BDE94836.1"/>
    <property type="molecule type" value="Genomic_DNA"/>
</dbReference>
<sequence>MTSLSEKLESLSNWCTVSQACDVLECSPPLVYKLLGTGRLAGWKTSENGNWKISKASLAKCVGVALPSEGGENRAE</sequence>
<evidence type="ECO:0000313" key="3">
    <source>
        <dbReference type="Proteomes" id="UP001320544"/>
    </source>
</evidence>
<dbReference type="Pfam" id="PF12728">
    <property type="entry name" value="HTH_17"/>
    <property type="match status" value="1"/>
</dbReference>
<dbReference type="Proteomes" id="UP001320544">
    <property type="component" value="Chromosome"/>
</dbReference>
<reference evidence="2 3" key="1">
    <citation type="submission" date="2022-01" db="EMBL/GenBank/DDBJ databases">
        <title>Novel bile acid biosynthetic pathways are enriched in the microbiome of centenarians.</title>
        <authorList>
            <person name="Sato Y."/>
            <person name="Atarashi K."/>
            <person name="Plichta R.D."/>
            <person name="Arai Y."/>
            <person name="Sasajima S."/>
            <person name="Kearney M.S."/>
            <person name="Suda W."/>
            <person name="Takeshita K."/>
            <person name="Sasaki T."/>
            <person name="Okamoto S."/>
            <person name="Skelly N.A."/>
            <person name="Okamura Y."/>
            <person name="Vlamakis H."/>
            <person name="Li Y."/>
            <person name="Tanoue T."/>
            <person name="Takei H."/>
            <person name="Nittono H."/>
            <person name="Narushima S."/>
            <person name="Irie J."/>
            <person name="Itoh H."/>
            <person name="Moriya K."/>
            <person name="Sugiura Y."/>
            <person name="Suematsu M."/>
            <person name="Moritoki N."/>
            <person name="Shibata S."/>
            <person name="Littman R.D."/>
            <person name="Fischbach A.M."/>
            <person name="Uwamino Y."/>
            <person name="Inoue T."/>
            <person name="Honda A."/>
            <person name="Hattori M."/>
            <person name="Murai T."/>
            <person name="Xavier J.R."/>
            <person name="Hirose N."/>
            <person name="Honda K."/>
        </authorList>
    </citation>
    <scope>NUCLEOTIDE SEQUENCE [LARGE SCALE GENOMIC DNA]</scope>
    <source>
        <strain evidence="2 3">CE91-St30</strain>
    </source>
</reference>
<organism evidence="2 3">
    <name type="scientific">Raoultibacter timonensis</name>
    <dbReference type="NCBI Taxonomy" id="1907662"/>
    <lineage>
        <taxon>Bacteria</taxon>
        <taxon>Bacillati</taxon>
        <taxon>Actinomycetota</taxon>
        <taxon>Coriobacteriia</taxon>
        <taxon>Eggerthellales</taxon>
        <taxon>Eggerthellaceae</taxon>
        <taxon>Raoultibacter</taxon>
    </lineage>
</organism>
<accession>A0ABN6M9Y5</accession>
<gene>
    <name evidence="2" type="ORF">CE91St30_01690</name>
</gene>